<organism evidence="2 3">
    <name type="scientific">Plakobranchus ocellatus</name>
    <dbReference type="NCBI Taxonomy" id="259542"/>
    <lineage>
        <taxon>Eukaryota</taxon>
        <taxon>Metazoa</taxon>
        <taxon>Spiralia</taxon>
        <taxon>Lophotrochozoa</taxon>
        <taxon>Mollusca</taxon>
        <taxon>Gastropoda</taxon>
        <taxon>Heterobranchia</taxon>
        <taxon>Euthyneura</taxon>
        <taxon>Panpulmonata</taxon>
        <taxon>Sacoglossa</taxon>
        <taxon>Placobranchoidea</taxon>
        <taxon>Plakobranchidae</taxon>
        <taxon>Plakobranchus</taxon>
    </lineage>
</organism>
<dbReference type="EMBL" id="BLXT01006337">
    <property type="protein sequence ID" value="GFO31073.1"/>
    <property type="molecule type" value="Genomic_DNA"/>
</dbReference>
<evidence type="ECO:0000313" key="2">
    <source>
        <dbReference type="EMBL" id="GFO31073.1"/>
    </source>
</evidence>
<dbReference type="AlphaFoldDB" id="A0AAV4CGI9"/>
<feature type="compositionally biased region" description="Polar residues" evidence="1">
    <location>
        <begin position="103"/>
        <end position="125"/>
    </location>
</feature>
<gene>
    <name evidence="2" type="ORF">PoB_005757800</name>
</gene>
<accession>A0AAV4CGI9</accession>
<evidence type="ECO:0000313" key="3">
    <source>
        <dbReference type="Proteomes" id="UP000735302"/>
    </source>
</evidence>
<keyword evidence="3" id="KW-1185">Reference proteome</keyword>
<dbReference type="Proteomes" id="UP000735302">
    <property type="component" value="Unassembled WGS sequence"/>
</dbReference>
<protein>
    <submittedName>
        <fullName evidence="2">Uncharacterized protein</fullName>
    </submittedName>
</protein>
<reference evidence="2 3" key="1">
    <citation type="journal article" date="2021" name="Elife">
        <title>Chloroplast acquisition without the gene transfer in kleptoplastic sea slugs, Plakobranchus ocellatus.</title>
        <authorList>
            <person name="Maeda T."/>
            <person name="Takahashi S."/>
            <person name="Yoshida T."/>
            <person name="Shimamura S."/>
            <person name="Takaki Y."/>
            <person name="Nagai Y."/>
            <person name="Toyoda A."/>
            <person name="Suzuki Y."/>
            <person name="Arimoto A."/>
            <person name="Ishii H."/>
            <person name="Satoh N."/>
            <person name="Nishiyama T."/>
            <person name="Hasebe M."/>
            <person name="Maruyama T."/>
            <person name="Minagawa J."/>
            <person name="Obokata J."/>
            <person name="Shigenobu S."/>
        </authorList>
    </citation>
    <scope>NUCLEOTIDE SEQUENCE [LARGE SCALE GENOMIC DNA]</scope>
</reference>
<sequence>MGWAGGRGEGRLDQWKGRGEGKKQAGDHLGIEGDDNWAEHEEEIEARQSALGDSLGSRAFMLWMGFCIFDIYPVCNKLISGFYTPSQSRMLMTGSNSRQNDLYRSHSGYKSSLNSKRPHQRSSVVKSGRSERASIASWFNNQSQQGMLCCSAILDQKRHINDIWHKPSNSRETHFTGEETDFIEKNEGLRRFDHVTV</sequence>
<name>A0AAV4CGI9_9GAST</name>
<feature type="compositionally biased region" description="Basic and acidic residues" evidence="1">
    <location>
        <begin position="8"/>
        <end position="31"/>
    </location>
</feature>
<feature type="region of interest" description="Disordered" evidence="1">
    <location>
        <begin position="103"/>
        <end position="128"/>
    </location>
</feature>
<comment type="caution">
    <text evidence="2">The sequence shown here is derived from an EMBL/GenBank/DDBJ whole genome shotgun (WGS) entry which is preliminary data.</text>
</comment>
<feature type="region of interest" description="Disordered" evidence="1">
    <location>
        <begin position="1"/>
        <end position="33"/>
    </location>
</feature>
<proteinExistence type="predicted"/>
<evidence type="ECO:0000256" key="1">
    <source>
        <dbReference type="SAM" id="MobiDB-lite"/>
    </source>
</evidence>